<dbReference type="InterPro" id="IPR050373">
    <property type="entry name" value="Fibrinogen_C-term_domain"/>
</dbReference>
<evidence type="ECO:0000313" key="4">
    <source>
        <dbReference type="Proteomes" id="UP000242188"/>
    </source>
</evidence>
<dbReference type="Gene3D" id="3.90.215.10">
    <property type="entry name" value="Gamma Fibrinogen, chain A, domain 1"/>
    <property type="match status" value="1"/>
</dbReference>
<feature type="domain" description="Fibrinogen C-terminal" evidence="2">
    <location>
        <begin position="12"/>
        <end position="177"/>
    </location>
</feature>
<dbReference type="InterPro" id="IPR014716">
    <property type="entry name" value="Fibrinogen_a/b/g_C_1"/>
</dbReference>
<dbReference type="AlphaFoldDB" id="A0A210PTY6"/>
<dbReference type="Pfam" id="PF00147">
    <property type="entry name" value="Fibrinogen_C"/>
    <property type="match status" value="1"/>
</dbReference>
<dbReference type="STRING" id="6573.A0A210PTY6"/>
<dbReference type="GO" id="GO:0005615">
    <property type="term" value="C:extracellular space"/>
    <property type="evidence" value="ECO:0007669"/>
    <property type="project" value="TreeGrafter"/>
</dbReference>
<name>A0A210PTY6_MIZYE</name>
<dbReference type="SUPFAM" id="SSF56496">
    <property type="entry name" value="Fibrinogen C-terminal domain-like"/>
    <property type="match status" value="1"/>
</dbReference>
<dbReference type="InterPro" id="IPR036056">
    <property type="entry name" value="Fibrinogen-like_C"/>
</dbReference>
<dbReference type="EMBL" id="NEDP02005493">
    <property type="protein sequence ID" value="OWF39970.1"/>
    <property type="molecule type" value="Genomic_DNA"/>
</dbReference>
<reference evidence="3 4" key="1">
    <citation type="journal article" date="2017" name="Nat. Ecol. Evol.">
        <title>Scallop genome provides insights into evolution of bilaterian karyotype and development.</title>
        <authorList>
            <person name="Wang S."/>
            <person name="Zhang J."/>
            <person name="Jiao W."/>
            <person name="Li J."/>
            <person name="Xun X."/>
            <person name="Sun Y."/>
            <person name="Guo X."/>
            <person name="Huan P."/>
            <person name="Dong B."/>
            <person name="Zhang L."/>
            <person name="Hu X."/>
            <person name="Sun X."/>
            <person name="Wang J."/>
            <person name="Zhao C."/>
            <person name="Wang Y."/>
            <person name="Wang D."/>
            <person name="Huang X."/>
            <person name="Wang R."/>
            <person name="Lv J."/>
            <person name="Li Y."/>
            <person name="Zhang Z."/>
            <person name="Liu B."/>
            <person name="Lu W."/>
            <person name="Hui Y."/>
            <person name="Liang J."/>
            <person name="Zhou Z."/>
            <person name="Hou R."/>
            <person name="Li X."/>
            <person name="Liu Y."/>
            <person name="Li H."/>
            <person name="Ning X."/>
            <person name="Lin Y."/>
            <person name="Zhao L."/>
            <person name="Xing Q."/>
            <person name="Dou J."/>
            <person name="Li Y."/>
            <person name="Mao J."/>
            <person name="Guo H."/>
            <person name="Dou H."/>
            <person name="Li T."/>
            <person name="Mu C."/>
            <person name="Jiang W."/>
            <person name="Fu Q."/>
            <person name="Fu X."/>
            <person name="Miao Y."/>
            <person name="Liu J."/>
            <person name="Yu Q."/>
            <person name="Li R."/>
            <person name="Liao H."/>
            <person name="Li X."/>
            <person name="Kong Y."/>
            <person name="Jiang Z."/>
            <person name="Chourrout D."/>
            <person name="Li R."/>
            <person name="Bao Z."/>
        </authorList>
    </citation>
    <scope>NUCLEOTIDE SEQUENCE [LARGE SCALE GENOMIC DNA]</scope>
    <source>
        <strain evidence="3 4">PY_sf001</strain>
    </source>
</reference>
<evidence type="ECO:0000256" key="1">
    <source>
        <dbReference type="SAM" id="SignalP"/>
    </source>
</evidence>
<comment type="caution">
    <text evidence="3">The sequence shown here is derived from an EMBL/GenBank/DDBJ whole genome shotgun (WGS) entry which is preliminary data.</text>
</comment>
<keyword evidence="4" id="KW-1185">Reference proteome</keyword>
<feature type="chain" id="PRO_5013007452" evidence="1">
    <location>
        <begin position="22"/>
        <end position="177"/>
    </location>
</feature>
<dbReference type="OrthoDB" id="6275059at2759"/>
<dbReference type="SMART" id="SM00186">
    <property type="entry name" value="FBG"/>
    <property type="match status" value="1"/>
</dbReference>
<accession>A0A210PTY6</accession>
<evidence type="ECO:0000259" key="2">
    <source>
        <dbReference type="PROSITE" id="PS51406"/>
    </source>
</evidence>
<keyword evidence="1" id="KW-0732">Signal</keyword>
<sequence length="177" mass="20067">MSFQAIMYLLLFHFALIGVQGSSYYAILNGTNDDTSLLNHNTNVGKLPDCAKRCEEEQCASFTFNQVVQKRYDGSQSFNRDWNEYKNGFGDPYGEYWIGLEAMHQLIARSPHALLIILESWAGVMKHALYDQFYLASKTDHYRLNVSGYSGTAGHGLIPGLFRTMEPKCQGEQYAKV</sequence>
<organism evidence="3 4">
    <name type="scientific">Mizuhopecten yessoensis</name>
    <name type="common">Japanese scallop</name>
    <name type="synonym">Patinopecten yessoensis</name>
    <dbReference type="NCBI Taxonomy" id="6573"/>
    <lineage>
        <taxon>Eukaryota</taxon>
        <taxon>Metazoa</taxon>
        <taxon>Spiralia</taxon>
        <taxon>Lophotrochozoa</taxon>
        <taxon>Mollusca</taxon>
        <taxon>Bivalvia</taxon>
        <taxon>Autobranchia</taxon>
        <taxon>Pteriomorphia</taxon>
        <taxon>Pectinida</taxon>
        <taxon>Pectinoidea</taxon>
        <taxon>Pectinidae</taxon>
        <taxon>Mizuhopecten</taxon>
    </lineage>
</organism>
<gene>
    <name evidence="3" type="ORF">KP79_PYT19657</name>
</gene>
<proteinExistence type="predicted"/>
<dbReference type="PROSITE" id="PS51406">
    <property type="entry name" value="FIBRINOGEN_C_2"/>
    <property type="match status" value="1"/>
</dbReference>
<feature type="signal peptide" evidence="1">
    <location>
        <begin position="1"/>
        <end position="21"/>
    </location>
</feature>
<dbReference type="Proteomes" id="UP000242188">
    <property type="component" value="Unassembled WGS sequence"/>
</dbReference>
<dbReference type="InterPro" id="IPR002181">
    <property type="entry name" value="Fibrinogen_a/b/g_C_dom"/>
</dbReference>
<dbReference type="PANTHER" id="PTHR19143">
    <property type="entry name" value="FIBRINOGEN/TENASCIN/ANGIOPOEITIN"/>
    <property type="match status" value="1"/>
</dbReference>
<protein>
    <submittedName>
        <fullName evidence="3">Angiopoietin-related protein 6</fullName>
    </submittedName>
</protein>
<evidence type="ECO:0000313" key="3">
    <source>
        <dbReference type="EMBL" id="OWF39970.1"/>
    </source>
</evidence>